<accession>A0A6C0KPP5</accession>
<organism evidence="1">
    <name type="scientific">viral metagenome</name>
    <dbReference type="NCBI Taxonomy" id="1070528"/>
    <lineage>
        <taxon>unclassified sequences</taxon>
        <taxon>metagenomes</taxon>
        <taxon>organismal metagenomes</taxon>
    </lineage>
</organism>
<reference evidence="1" key="1">
    <citation type="journal article" date="2020" name="Nature">
        <title>Giant virus diversity and host interactions through global metagenomics.</title>
        <authorList>
            <person name="Schulz F."/>
            <person name="Roux S."/>
            <person name="Paez-Espino D."/>
            <person name="Jungbluth S."/>
            <person name="Walsh D.A."/>
            <person name="Denef V.J."/>
            <person name="McMahon K.D."/>
            <person name="Konstantinidis K.T."/>
            <person name="Eloe-Fadrosh E.A."/>
            <person name="Kyrpides N.C."/>
            <person name="Woyke T."/>
        </authorList>
    </citation>
    <scope>NUCLEOTIDE SEQUENCE</scope>
    <source>
        <strain evidence="1">GVMAG-S-3300013006-158</strain>
    </source>
</reference>
<dbReference type="AlphaFoldDB" id="A0A6C0KPP5"/>
<name>A0A6C0KPP5_9ZZZZ</name>
<sequence length="346" mass="39191">MSGRGRGKRAALKNQIITVDAAATAAEPVMPKKSGRKKQFPVVAVITPEGIEGTLLPETRRPLIVHLPIKSKDIYETDNPIKYDPNPPCDAQPYDMHADNPFYDDVEYIEETPVVSSVAPMEDPPSTKIEHKVPPLQETETIPTDFYNLKSTLLVQYKDSSETKTIPETSDAACLWCCHTFTNRPVVLPIRDTSEYLVVSGNFCCPECACAYLFDIRQDSHTRWEQLSLLYRVYGEACKGKIHPAPSKQVLQLFGGPLSIEDYRRLLHFHQIRIDVHLPPMVSILSTIDTKPIDFYDTSLTKAVNETVKERLQKAEDVLRLRRTKPLKAWESTLDACLNLKIRQDK</sequence>
<evidence type="ECO:0008006" key="2">
    <source>
        <dbReference type="Google" id="ProtNLM"/>
    </source>
</evidence>
<proteinExistence type="predicted"/>
<dbReference type="EMBL" id="MN740936">
    <property type="protein sequence ID" value="QHU18680.1"/>
    <property type="molecule type" value="Genomic_DNA"/>
</dbReference>
<protein>
    <recommendedName>
        <fullName evidence="2">MYM-type domain-containing protein</fullName>
    </recommendedName>
</protein>
<evidence type="ECO:0000313" key="1">
    <source>
        <dbReference type="EMBL" id="QHU18680.1"/>
    </source>
</evidence>